<gene>
    <name evidence="12" type="ORF">JCM21142_104250</name>
</gene>
<proteinExistence type="inferred from homology"/>
<organism evidence="12 13">
    <name type="scientific">Saccharicrinis fermentans DSM 9555 = JCM 21142</name>
    <dbReference type="NCBI Taxonomy" id="869213"/>
    <lineage>
        <taxon>Bacteria</taxon>
        <taxon>Pseudomonadati</taxon>
        <taxon>Bacteroidota</taxon>
        <taxon>Bacteroidia</taxon>
        <taxon>Marinilabiliales</taxon>
        <taxon>Marinilabiliaceae</taxon>
        <taxon>Saccharicrinis</taxon>
    </lineage>
</organism>
<dbReference type="Gene3D" id="3.90.230.10">
    <property type="entry name" value="Creatinase/methionine aminopeptidase superfamily"/>
    <property type="match status" value="1"/>
</dbReference>
<dbReference type="Gene3D" id="3.40.350.10">
    <property type="entry name" value="Creatinase/prolidase N-terminal domain"/>
    <property type="match status" value="1"/>
</dbReference>
<evidence type="ECO:0000256" key="8">
    <source>
        <dbReference type="ARBA" id="ARBA00023049"/>
    </source>
</evidence>
<evidence type="ECO:0000256" key="9">
    <source>
        <dbReference type="ARBA" id="ARBA00023211"/>
    </source>
</evidence>
<dbReference type="PANTHER" id="PTHR43226:SF4">
    <property type="entry name" value="XAA-PRO AMINOPEPTIDASE 3"/>
    <property type="match status" value="1"/>
</dbReference>
<comment type="caution">
    <text evidence="12">The sequence shown here is derived from an EMBL/GenBank/DDBJ whole genome shotgun (WGS) entry which is preliminary data.</text>
</comment>
<accession>W7YDE5</accession>
<reference evidence="12 13" key="1">
    <citation type="journal article" date="2014" name="Genome Announc.">
        <title>Draft Genome Sequence of Cytophaga fermentans JCM 21142T, a Facultative Anaerobe Isolated from Marine Mud.</title>
        <authorList>
            <person name="Starns D."/>
            <person name="Oshima K."/>
            <person name="Suda W."/>
            <person name="Iino T."/>
            <person name="Yuki M."/>
            <person name="Inoue J."/>
            <person name="Kitamura K."/>
            <person name="Iida T."/>
            <person name="Darby A."/>
            <person name="Hattori M."/>
            <person name="Ohkuma M."/>
        </authorList>
    </citation>
    <scope>NUCLEOTIDE SEQUENCE [LARGE SCALE GENOMIC DNA]</scope>
    <source>
        <strain evidence="12 13">JCM 21142</strain>
    </source>
</reference>
<comment type="similarity">
    <text evidence="3 10">Belongs to the peptidase M24B family.</text>
</comment>
<evidence type="ECO:0000256" key="5">
    <source>
        <dbReference type="ARBA" id="ARBA00022670"/>
    </source>
</evidence>
<feature type="domain" description="Aminopeptidase P N-terminal" evidence="11">
    <location>
        <begin position="2"/>
        <end position="134"/>
    </location>
</feature>
<dbReference type="CDD" id="cd01087">
    <property type="entry name" value="Prolidase"/>
    <property type="match status" value="1"/>
</dbReference>
<keyword evidence="8" id="KW-0482">Metalloprotease</keyword>
<dbReference type="SUPFAM" id="SSF55920">
    <property type="entry name" value="Creatinase/aminopeptidase"/>
    <property type="match status" value="1"/>
</dbReference>
<dbReference type="GO" id="GO:0006508">
    <property type="term" value="P:proteolysis"/>
    <property type="evidence" value="ECO:0007669"/>
    <property type="project" value="UniProtKB-KW"/>
</dbReference>
<keyword evidence="6 10" id="KW-0479">Metal-binding</keyword>
<evidence type="ECO:0000259" key="11">
    <source>
        <dbReference type="SMART" id="SM01011"/>
    </source>
</evidence>
<keyword evidence="9" id="KW-0464">Manganese</keyword>
<dbReference type="Pfam" id="PF00557">
    <property type="entry name" value="Peptidase_M24"/>
    <property type="match status" value="1"/>
</dbReference>
<comment type="cofactor">
    <cofactor evidence="2">
        <name>Mn(2+)</name>
        <dbReference type="ChEBI" id="CHEBI:29035"/>
    </cofactor>
</comment>
<dbReference type="InterPro" id="IPR007865">
    <property type="entry name" value="Aminopep_P_N"/>
</dbReference>
<evidence type="ECO:0000313" key="13">
    <source>
        <dbReference type="Proteomes" id="UP000019402"/>
    </source>
</evidence>
<dbReference type="GO" id="GO:0005829">
    <property type="term" value="C:cytosol"/>
    <property type="evidence" value="ECO:0007669"/>
    <property type="project" value="TreeGrafter"/>
</dbReference>
<evidence type="ECO:0000256" key="1">
    <source>
        <dbReference type="ARBA" id="ARBA00001424"/>
    </source>
</evidence>
<dbReference type="InterPro" id="IPR036005">
    <property type="entry name" value="Creatinase/aminopeptidase-like"/>
</dbReference>
<name>W7YDE5_9BACT</name>
<dbReference type="EC" id="3.4.11.9" evidence="4"/>
<evidence type="ECO:0000313" key="12">
    <source>
        <dbReference type="EMBL" id="GAF05513.1"/>
    </source>
</evidence>
<dbReference type="Proteomes" id="UP000019402">
    <property type="component" value="Unassembled WGS sequence"/>
</dbReference>
<evidence type="ECO:0000256" key="10">
    <source>
        <dbReference type="RuleBase" id="RU000590"/>
    </source>
</evidence>
<evidence type="ECO:0000256" key="4">
    <source>
        <dbReference type="ARBA" id="ARBA00012574"/>
    </source>
</evidence>
<evidence type="ECO:0000256" key="3">
    <source>
        <dbReference type="ARBA" id="ARBA00008766"/>
    </source>
</evidence>
<dbReference type="EMBL" id="BAMD01000092">
    <property type="protein sequence ID" value="GAF05513.1"/>
    <property type="molecule type" value="Genomic_DNA"/>
</dbReference>
<dbReference type="AlphaFoldDB" id="W7YDE5"/>
<dbReference type="PROSITE" id="PS00491">
    <property type="entry name" value="PROLINE_PEPTIDASE"/>
    <property type="match status" value="1"/>
</dbReference>
<dbReference type="GO" id="GO:0070006">
    <property type="term" value="F:metalloaminopeptidase activity"/>
    <property type="evidence" value="ECO:0007669"/>
    <property type="project" value="InterPro"/>
</dbReference>
<evidence type="ECO:0000256" key="6">
    <source>
        <dbReference type="ARBA" id="ARBA00022723"/>
    </source>
</evidence>
<dbReference type="InterPro" id="IPR001131">
    <property type="entry name" value="Peptidase_M24B_aminopep-P_CS"/>
</dbReference>
<dbReference type="InterPro" id="IPR000994">
    <property type="entry name" value="Pept_M24"/>
</dbReference>
<keyword evidence="7" id="KW-0378">Hydrolase</keyword>
<evidence type="ECO:0000256" key="2">
    <source>
        <dbReference type="ARBA" id="ARBA00001936"/>
    </source>
</evidence>
<dbReference type="InterPro" id="IPR029149">
    <property type="entry name" value="Creatin/AminoP/Spt16_N"/>
</dbReference>
<dbReference type="PANTHER" id="PTHR43226">
    <property type="entry name" value="XAA-PRO AMINOPEPTIDASE 3"/>
    <property type="match status" value="1"/>
</dbReference>
<sequence length="464" mass="51549">MFTKETYINRRKRLKSKLDKGIALIMGNVDASMNYPQNTYHFRQDSTFLYFFGLDHAGLAGLIDFESGEEMLFGDDFTMDDIIWMGPQPKLKENAEKVGINQSYPLSNLNKVIQKALSQGRTIHFTPPYRGKNMIAMGALLNLHPAKVKDQASTELIKACVALRSVKEPCEIEEMERHMATAYAMHTTAMKMAHPGKTEQEITGALEGISMSGGGIVSFPIICSIHGETLHNHYHGNTLQQGDLLLVDAGSESPLHYATDNTRTSPVGGQFTQKQKEIYQIVVNTNNKALAATKPGITYKEVHLLACKTMAAGLKDLGLMKGDMDEAVAQGAHALFMPHGLGHMIGLDVHDMEDYDQQLVGYDDEVRPSSQFGLSALRMGRKLETHFVVTNEPGIYFIPALIDQWKKTGKFADFINYPQVESYKNFGGIRLEDDILVTETGSRILGKRIPINPEDVEQMVKSGC</sequence>
<protein>
    <recommendedName>
        <fullName evidence="4">Xaa-Pro aminopeptidase</fullName>
        <ecNumber evidence="4">3.4.11.9</ecNumber>
    </recommendedName>
</protein>
<dbReference type="STRING" id="869213.GCA_000517085_03018"/>
<dbReference type="SMART" id="SM01011">
    <property type="entry name" value="AMP_N"/>
    <property type="match status" value="1"/>
</dbReference>
<dbReference type="GO" id="GO:0030145">
    <property type="term" value="F:manganese ion binding"/>
    <property type="evidence" value="ECO:0007669"/>
    <property type="project" value="InterPro"/>
</dbReference>
<dbReference type="SUPFAM" id="SSF53092">
    <property type="entry name" value="Creatinase/prolidase N-terminal domain"/>
    <property type="match status" value="1"/>
</dbReference>
<dbReference type="OrthoDB" id="9806388at2"/>
<keyword evidence="12" id="KW-0031">Aminopeptidase</keyword>
<evidence type="ECO:0000256" key="7">
    <source>
        <dbReference type="ARBA" id="ARBA00022801"/>
    </source>
</evidence>
<dbReference type="InterPro" id="IPR052433">
    <property type="entry name" value="X-Pro_dipept-like"/>
</dbReference>
<dbReference type="eggNOG" id="COG0006">
    <property type="taxonomic scope" value="Bacteria"/>
</dbReference>
<dbReference type="RefSeq" id="WP_027472500.1">
    <property type="nucleotide sequence ID" value="NZ_BAMD01000092.1"/>
</dbReference>
<keyword evidence="13" id="KW-1185">Reference proteome</keyword>
<dbReference type="Pfam" id="PF05195">
    <property type="entry name" value="AMP_N"/>
    <property type="match status" value="1"/>
</dbReference>
<comment type="catalytic activity">
    <reaction evidence="1">
        <text>Release of any N-terminal amino acid, including proline, that is linked to proline, even from a dipeptide or tripeptide.</text>
        <dbReference type="EC" id="3.4.11.9"/>
    </reaction>
</comment>
<keyword evidence="5" id="KW-0645">Protease</keyword>